<dbReference type="Proteomes" id="UP001145021">
    <property type="component" value="Unassembled WGS sequence"/>
</dbReference>
<evidence type="ECO:0000256" key="3">
    <source>
        <dbReference type="ARBA" id="ARBA00022692"/>
    </source>
</evidence>
<dbReference type="PROSITE" id="PS50929">
    <property type="entry name" value="ABC_TM1F"/>
    <property type="match status" value="1"/>
</dbReference>
<evidence type="ECO:0000313" key="12">
    <source>
        <dbReference type="Proteomes" id="UP001145021"/>
    </source>
</evidence>
<dbReference type="AlphaFoldDB" id="A0A9W7XII8"/>
<dbReference type="CDD" id="cd03223">
    <property type="entry name" value="ABCD_peroxisomal_ALDP"/>
    <property type="match status" value="1"/>
</dbReference>
<proteinExistence type="inferred from homology"/>
<dbReference type="GO" id="GO:0006635">
    <property type="term" value="P:fatty acid beta-oxidation"/>
    <property type="evidence" value="ECO:0007669"/>
    <property type="project" value="TreeGrafter"/>
</dbReference>
<evidence type="ECO:0000256" key="7">
    <source>
        <dbReference type="ARBA" id="ARBA00023136"/>
    </source>
</evidence>
<evidence type="ECO:0000256" key="2">
    <source>
        <dbReference type="ARBA" id="ARBA00022448"/>
    </source>
</evidence>
<dbReference type="InterPro" id="IPR003593">
    <property type="entry name" value="AAA+_ATPase"/>
</dbReference>
<evidence type="ECO:0000256" key="5">
    <source>
        <dbReference type="ARBA" id="ARBA00022840"/>
    </source>
</evidence>
<evidence type="ECO:0000256" key="1">
    <source>
        <dbReference type="ARBA" id="ARBA00008575"/>
    </source>
</evidence>
<dbReference type="SUPFAM" id="SSF52540">
    <property type="entry name" value="P-loop containing nucleoside triphosphate hydrolases"/>
    <property type="match status" value="1"/>
</dbReference>
<dbReference type="Pfam" id="PF06472">
    <property type="entry name" value="ABC_membrane_2"/>
    <property type="match status" value="1"/>
</dbReference>
<feature type="transmembrane region" description="Helical" evidence="8">
    <location>
        <begin position="369"/>
        <end position="387"/>
    </location>
</feature>
<dbReference type="Pfam" id="PF00005">
    <property type="entry name" value="ABC_tran"/>
    <property type="match status" value="1"/>
</dbReference>
<dbReference type="SMART" id="SM00382">
    <property type="entry name" value="AAA"/>
    <property type="match status" value="1"/>
</dbReference>
<feature type="transmembrane region" description="Helical" evidence="8">
    <location>
        <begin position="143"/>
        <end position="164"/>
    </location>
</feature>
<gene>
    <name evidence="11" type="ORF">LPJ64_005015</name>
</gene>
<dbReference type="InterPro" id="IPR017871">
    <property type="entry name" value="ABC_transporter-like_CS"/>
</dbReference>
<keyword evidence="4" id="KW-0547">Nucleotide-binding</keyword>
<evidence type="ECO:0000259" key="9">
    <source>
        <dbReference type="PROSITE" id="PS50893"/>
    </source>
</evidence>
<dbReference type="GO" id="GO:0015910">
    <property type="term" value="P:long-chain fatty acid import into peroxisome"/>
    <property type="evidence" value="ECO:0007669"/>
    <property type="project" value="TreeGrafter"/>
</dbReference>
<feature type="domain" description="ABC transporter" evidence="9">
    <location>
        <begin position="425"/>
        <end position="660"/>
    </location>
</feature>
<dbReference type="InterPro" id="IPR036640">
    <property type="entry name" value="ABC1_TM_sf"/>
</dbReference>
<feature type="transmembrane region" description="Helical" evidence="8">
    <location>
        <begin position="331"/>
        <end position="357"/>
    </location>
</feature>
<keyword evidence="6 8" id="KW-1133">Transmembrane helix</keyword>
<feature type="domain" description="ABC transmembrane type-1" evidence="10">
    <location>
        <begin position="207"/>
        <end position="359"/>
    </location>
</feature>
<dbReference type="Gene3D" id="1.20.1560.10">
    <property type="entry name" value="ABC transporter type 1, transmembrane domain"/>
    <property type="match status" value="1"/>
</dbReference>
<dbReference type="PANTHER" id="PTHR11384:SF59">
    <property type="entry name" value="LYSOSOMAL COBALAMIN TRANSPORTER ABCD4"/>
    <property type="match status" value="1"/>
</dbReference>
<dbReference type="GO" id="GO:0140359">
    <property type="term" value="F:ABC-type transporter activity"/>
    <property type="evidence" value="ECO:0007669"/>
    <property type="project" value="InterPro"/>
</dbReference>
<keyword evidence="7 8" id="KW-0472">Membrane</keyword>
<dbReference type="GO" id="GO:0042760">
    <property type="term" value="P:very long-chain fatty acid catabolic process"/>
    <property type="evidence" value="ECO:0007669"/>
    <property type="project" value="TreeGrafter"/>
</dbReference>
<comment type="caution">
    <text evidence="11">The sequence shown here is derived from an EMBL/GenBank/DDBJ whole genome shotgun (WGS) entry which is preliminary data.</text>
</comment>
<keyword evidence="5" id="KW-0067">ATP-binding</keyword>
<dbReference type="InterPro" id="IPR003439">
    <property type="entry name" value="ABC_transporter-like_ATP-bd"/>
</dbReference>
<protein>
    <submittedName>
        <fullName evidence="11">Uncharacterized protein</fullName>
    </submittedName>
</protein>
<dbReference type="InterPro" id="IPR027417">
    <property type="entry name" value="P-loop_NTPase"/>
</dbReference>
<dbReference type="GO" id="GO:0007031">
    <property type="term" value="P:peroxisome organization"/>
    <property type="evidence" value="ECO:0007669"/>
    <property type="project" value="TreeGrafter"/>
</dbReference>
<name>A0A9W7XII8_9FUNG</name>
<dbReference type="PANTHER" id="PTHR11384">
    <property type="entry name" value="ATP-BINDING CASSETTE, SUB-FAMILY D MEMBER"/>
    <property type="match status" value="1"/>
</dbReference>
<keyword evidence="12" id="KW-1185">Reference proteome</keyword>
<keyword evidence="2" id="KW-0813">Transport</keyword>
<evidence type="ECO:0000256" key="4">
    <source>
        <dbReference type="ARBA" id="ARBA00022741"/>
    </source>
</evidence>
<organism evidence="11 12">
    <name type="scientific">Coemansia asiatica</name>
    <dbReference type="NCBI Taxonomy" id="1052880"/>
    <lineage>
        <taxon>Eukaryota</taxon>
        <taxon>Fungi</taxon>
        <taxon>Fungi incertae sedis</taxon>
        <taxon>Zoopagomycota</taxon>
        <taxon>Kickxellomycotina</taxon>
        <taxon>Kickxellomycetes</taxon>
        <taxon>Kickxellales</taxon>
        <taxon>Kickxellaceae</taxon>
        <taxon>Coemansia</taxon>
    </lineage>
</organism>
<evidence type="ECO:0000256" key="8">
    <source>
        <dbReference type="SAM" id="Phobius"/>
    </source>
</evidence>
<dbReference type="Gene3D" id="3.40.50.300">
    <property type="entry name" value="P-loop containing nucleotide triphosphate hydrolases"/>
    <property type="match status" value="1"/>
</dbReference>
<reference evidence="11" key="1">
    <citation type="submission" date="2022-07" db="EMBL/GenBank/DDBJ databases">
        <title>Phylogenomic reconstructions and comparative analyses of Kickxellomycotina fungi.</title>
        <authorList>
            <person name="Reynolds N.K."/>
            <person name="Stajich J.E."/>
            <person name="Barry K."/>
            <person name="Grigoriev I.V."/>
            <person name="Crous P."/>
            <person name="Smith M.E."/>
        </authorList>
    </citation>
    <scope>NUCLEOTIDE SEQUENCE</scope>
    <source>
        <strain evidence="11">NBRC 105413</strain>
    </source>
</reference>
<feature type="transmembrane region" description="Helical" evidence="8">
    <location>
        <begin position="251"/>
        <end position="268"/>
    </location>
</feature>
<dbReference type="GO" id="GO:0016887">
    <property type="term" value="F:ATP hydrolysis activity"/>
    <property type="evidence" value="ECO:0007669"/>
    <property type="project" value="InterPro"/>
</dbReference>
<dbReference type="GO" id="GO:0005778">
    <property type="term" value="C:peroxisomal membrane"/>
    <property type="evidence" value="ECO:0007669"/>
    <property type="project" value="TreeGrafter"/>
</dbReference>
<dbReference type="SUPFAM" id="SSF90123">
    <property type="entry name" value="ABC transporter transmembrane region"/>
    <property type="match status" value="1"/>
</dbReference>
<evidence type="ECO:0000313" key="11">
    <source>
        <dbReference type="EMBL" id="KAJ1643187.1"/>
    </source>
</evidence>
<dbReference type="InterPro" id="IPR011527">
    <property type="entry name" value="ABC1_TM_dom"/>
</dbReference>
<feature type="transmembrane region" description="Helical" evidence="8">
    <location>
        <begin position="218"/>
        <end position="239"/>
    </location>
</feature>
<accession>A0A9W7XII8</accession>
<keyword evidence="3 8" id="KW-0812">Transmembrane</keyword>
<evidence type="ECO:0000259" key="10">
    <source>
        <dbReference type="PROSITE" id="PS50929"/>
    </source>
</evidence>
<dbReference type="GO" id="GO:0005524">
    <property type="term" value="F:ATP binding"/>
    <property type="evidence" value="ECO:0007669"/>
    <property type="project" value="UniProtKB-KW"/>
</dbReference>
<feature type="transmembrane region" description="Helical" evidence="8">
    <location>
        <begin position="103"/>
        <end position="123"/>
    </location>
</feature>
<comment type="similarity">
    <text evidence="1">Belongs to the ABC transporter superfamily. ABCD family. Peroxisomal fatty acyl CoA transporter (TC 3.A.1.203) subfamily.</text>
</comment>
<dbReference type="InterPro" id="IPR050835">
    <property type="entry name" value="ABC_transporter_sub-D"/>
</dbReference>
<dbReference type="GO" id="GO:0005324">
    <property type="term" value="F:long-chain fatty acid transmembrane transporter activity"/>
    <property type="evidence" value="ECO:0007669"/>
    <property type="project" value="TreeGrafter"/>
</dbReference>
<evidence type="ECO:0000256" key="6">
    <source>
        <dbReference type="ARBA" id="ARBA00022989"/>
    </source>
</evidence>
<sequence length="660" mass="73129">MSSAQASAYPAYPIEMQMLSPLADTRLSIGASTGTASVVGASVGVDLPDTPSVPLLPISPATSHFDEKLDSLEHKQQYAVGWILVHRLRRTASVLHAFSRRRIGLWCLLLLAAKIAAEFVFYFAGKLPSEFYQVLGDRDRAAFFPLLLRCFFVVVVAGAFKAALDLGAGMLGVEMRQALTLYTHNRYIAETALHSVATQGVIDNPDQRIAQDIEHLSSSLATVLPELLIAPFLVAYYTVKCWTMSGFLGPFFIYLYFIVGALASRCAMPPVIRQVYRLERAEGNFRFLSLRMVEFAESIAFFSGEGHENSVADASLGAVVDVQRLLLWKQFWLALITQVFSYLGSTVSYVVIAVPIFMGRYEDKTGSDLSSIISLNAFVSLYLIYRFSVIIEQAKKLSDIAGFTTRMAQLWEEIDRADEIHYKPMRHSELSVVASDLGVCTPEGVQLISNLDLQISKGDSLIITGPNGVGKTSLLRVLAGLWRPSRGSVCIPLDRAQSPAVFFLPQAPYIISGSLRDQLSYPGRNPGADQNNTRLCSDAEINRILDQVRLEHIVNTLDTAAENRHLAVFDRPFPVQFWLKALSPGEQQKISIGRVLFWNPIFAILDECTSSLDTASECIIYQVLIDAGITLVSVGHREELRKYHRKQLHLSVDGHTLSEI</sequence>
<dbReference type="PROSITE" id="PS50893">
    <property type="entry name" value="ABC_TRANSPORTER_2"/>
    <property type="match status" value="1"/>
</dbReference>
<dbReference type="EMBL" id="JANBOH010000283">
    <property type="protein sequence ID" value="KAJ1643187.1"/>
    <property type="molecule type" value="Genomic_DNA"/>
</dbReference>
<dbReference type="PROSITE" id="PS00211">
    <property type="entry name" value="ABC_TRANSPORTER_1"/>
    <property type="match status" value="1"/>
</dbReference>